<feature type="domain" description="Ig-like" evidence="3">
    <location>
        <begin position="912"/>
        <end position="1001"/>
    </location>
</feature>
<feature type="domain" description="Ig-like" evidence="3">
    <location>
        <begin position="1115"/>
        <end position="1205"/>
    </location>
</feature>
<feature type="domain" description="Ig-like" evidence="3">
    <location>
        <begin position="1006"/>
        <end position="1094"/>
    </location>
</feature>
<dbReference type="InterPro" id="IPR003598">
    <property type="entry name" value="Ig_sub2"/>
</dbReference>
<dbReference type="EMBL" id="QUSF01000024">
    <property type="protein sequence ID" value="RLW00976.1"/>
    <property type="molecule type" value="Genomic_DNA"/>
</dbReference>
<feature type="domain" description="Ig-like" evidence="3">
    <location>
        <begin position="2503"/>
        <end position="2592"/>
    </location>
</feature>
<dbReference type="InterPro" id="IPR013783">
    <property type="entry name" value="Ig-like_fold"/>
</dbReference>
<dbReference type="GO" id="GO:0031430">
    <property type="term" value="C:M band"/>
    <property type="evidence" value="ECO:0007669"/>
    <property type="project" value="TreeGrafter"/>
</dbReference>
<evidence type="ECO:0000256" key="1">
    <source>
        <dbReference type="ARBA" id="ARBA00022737"/>
    </source>
</evidence>
<keyword evidence="1" id="KW-0677">Repeat</keyword>
<feature type="domain" description="Ig-like" evidence="3">
    <location>
        <begin position="2786"/>
        <end position="2875"/>
    </location>
</feature>
<dbReference type="STRING" id="44316.ENSEGOP00005012621"/>
<feature type="domain" description="Ig-like" evidence="3">
    <location>
        <begin position="1492"/>
        <end position="1582"/>
    </location>
</feature>
<feature type="domain" description="Ig-like" evidence="3">
    <location>
        <begin position="1886"/>
        <end position="1964"/>
    </location>
</feature>
<dbReference type="Proteomes" id="UP000276834">
    <property type="component" value="Unassembled WGS sequence"/>
</dbReference>
<evidence type="ECO:0000256" key="2">
    <source>
        <dbReference type="ARBA" id="ARBA00023319"/>
    </source>
</evidence>
<gene>
    <name evidence="4" type="ORF">DV515_00008305</name>
</gene>
<feature type="domain" description="Ig-like" evidence="3">
    <location>
        <begin position="709"/>
        <end position="797"/>
    </location>
</feature>
<evidence type="ECO:0000313" key="4">
    <source>
        <dbReference type="EMBL" id="RLW00976.1"/>
    </source>
</evidence>
<keyword evidence="5" id="KW-1185">Reference proteome</keyword>
<sequence>MRKEGRDGLEIRAGKQEHELGKEDYPIIHNKLVDTVVEEEESVRLVSVITNVREVNWYFEGKLVSSGNKFKCLKDQDTYTLVISKVCREIHQGEYTYEALNQGGKRATAAKLTVVKRVSPLYPDVIIHCKTVCPLSLVLLSFLTDIFSFTFTLCELQSLNFRMSIGRVLSYSLLLISVAPILRRRLEPLEVAVNHVAKFTCEVEMAPNVKFQWYKAGREIYDGDKYSIHTSNYLSTLEIPRPQVVDCGEYSCKASNQHGSVSSTAVLTVTVRALLQRFKIPSSSAAIHRLKKYKPKAKIVSSDKLASLALCLCQMWLCSSPLDNIEPLCFAEAFPPTFLTRPEPITTFVGKSAKFLCTVSGTPVIDITWQKDGTTISPSDHHKISKVENKHVLEISLLTTSDRGVYTCKASNKFGADICQTEMVIIDKPHFIKDLQSVQSAVNKKIRLECQIDEDRKVTVGWTKDGNKIPPGKDYKIYFEDKIASLEIPLAKLKDSGHYVCTASNEAGSSSSSASVTVREPPSFVKKVDPSYLLTPGDSARLQCKIKGSPEIQVTWFKNNKEIHESNTHRMSFVNSVAVLDILEMKVDDTGTYSCEAVNEVGSDSCTTEVVVKEPPSFIRTLEPAELVKGTNPILQCEVAGTGPFEISWYKDKKQIRSSKKYRLTSQKSVISLEVSSFNSADVGEYECVIANEVGKCMCSATYILKEPPSFVKKIENVTALAGDSVTLQAVVKGSEPISVTWMKGKDIIKDDNNVRVTFDHGLATLQITGVQLSSGGKYTCVAENDAGSQSCFGELAVKGQWRSAVIPAVSYLREPAKIIEKAEMIQVTAGEPAILEYTVTGTPELKTKWFKDGKLLPASKKYRISFKNNIAQLKFYATEMQDSGEYTFEISNDVGISSCTTSFTVLDRTLPPFFTKPLKNIDSVISTSCRLDCKISGSLPMTVSWFKQDTEITSSAKYTVHFAEGSASLEIKHLDVNDAGVYICRATNSAGSKESSSTLFIKEPPSFTVEPESQDVLPASTVHFKAMFKGTTPLTVKWFKGDTELVTGGACYIMTEALASYLELYAVKPTDSGKYTCKVSNVAGSVTCSANLFVKAALFPVFFVLNTLLKSTEPAAFKEKLEPTHLIKKGGYAELTCEVTGTPEIKITWFKDDRELKESDKYRISFTKSLAILHVSEVDTEDSGEYICEAKNDAGKDICSSVVTVKESPYFSKEFQSMEVLKDSDVVLECEVLGTPPFEVFWVKDDKPVRSSKKHRISIEKSLISLHVFRFDASDVGEYQCRVTNDVGSCLCHSEITLKEPPQFLKKIENISSLRGGTVVFQAAIKGSLPITVSWLKDNDEVIEDNNIKMTFVNNVATLMVRSIELKHDGKYFCQAKNEAGIQRCSALLTVKEPATIVDKAVSIDVTEGDPATLQCKFSGTKPITAKWFKDGKELTLGPKYKISVTDTVSVLKVLYADKKDSGEYIFEVQNDVGSSSCSASINVLDLIIPPKFTKKLKKMDSIKGSFVHLECIVSGSHPISIQWYKDGQEITASEKHKYSFHDNTAFLEINKLEGTDSGSYTCEATNKAGSSQCSGFLTVSHAQFWIALSQSNPLFSFLHVIEPPYFVEKPQSQEVVPNARVQFKALVKGSTPLQIKWFKDSQELLSGASRSVWKDDTSSVLELFSARTADSGSYTCQISNDVGTATCKATLFVKEPPRFIQMPTSVVALREGQSTAFECQVVGTPEIHITWYLDGNEVTDQAKYGISFIDGLATLRVTQARVADSGIYVCEAHNDAGSESCSIELKVKEPPTFVRELRPTEVVKGSEATLECEVTGTPPFEVKWLKNNKDMFSSKKYNISTKESVFTLNVTNCDISDVGEYQCIISNEGGSCSCSTRLSLKEPPSFVKKLENVTSILKGDAFFQCVVAGAQPLSVSWIKDEKILEDDEHHHITFENRVATLKLTNVDLSHRGRYTCQAKNESGVEKCFALLFVQEPAQIIEKAKSLKVTEKDPVTLECTVAGTPELRIRWYKDGKQLLPSRYYTMSFENNVASFRIEPVSKEDSGTYSFKVENDFGSSTCEAVLTVLDQSIPPVFIKKLTKKDTILGSSIQMECKVSGSLPIVAKWFKDGKEITDSAKYRSLCHENTMSLEIANLELADSANYTCSVSNVAGNDSCSAVLTISDDCVFFLKTAEPPSFLVKPESQQAIPDSTVEFKATLKGTPPFTVKWFKEDLELVSGPTCFIGIEGSTVFLTLYSVDSSRSGHYTCHVSNDVGSDSCTTTLLPTLVIFDTLPSEFPTLCLQPTVVWLFSHNFLSSISSDLPDPTFFGFLEPPKFAKKLEATKVVKQGDSARLECKVSGSPEMKVVWFRNDHEIVASEKFRTSFIDSVAVLEINHLSTDESGDYICEAHNPAGKASCSTKVTVKEPPVFSRKPSPVDIVRGSEVSLECEISGTPPFDVAWYKDRRQIRSSKKYKVTAKNYHTSVRILNVEAADVGEYQCKAQNDVGSDTCICTVKLKEPPKFLTKINSMTVVVGEPVELQARVEGSQPISVQWLKDKEEIIRESENTKITFVENIATLQFVRTEISSAGKYTCQIRNDAGSRECMATLTILEPAVIVEKAEPMKVTIGDACTLECKVAGTPQLSTGWFKDGKELTSSQKYRITFLNNVSTLKIMDAEKEDGGLYTFAVQNDVGKSSCTASVDVLDRIIPPSFTRKLKETPCVLGSSALLECKVSGSPPISVAWFQNGLKLVSGEKHQMSFSDNLCILEVNSLSHSDTGTYTCKATNTAGSDECSAVLTVQEPPSFERTPEPLDVLPGTSITFTCVVRGTPPFKVNWFRGANELVPGDKCNIYVEESVVELELFDVTPPQSGEYTCLVTNDAGRPAVFVKKLSDQYVEPGKPIILEGTYTGSPPISVTWKKNGQTIAQSQKCSITTTEKSCILEILDSTKEDAGEYTCHVENEAGRDVCEAVVSTLEPPYFVTHLEPLEVSVGSYTTLQCHVAGTPEITVSWYKGDTKLRSTPEYKVFFKDNVATLIFNKVASSDSGEYICKAENSVGTASTKALLTVQERKQPPSFARKLKDIEHPAGLPLKLMCRLNGSEPITVTWHKDGVLLKDDHSVHTSFVDNVAVLQLVRTEINHTGQYSCTATNSVGTATSSARLTVAEPKQAPVFDIKPKSIDVPFGESADFECHVTGAQPIHITWSKDGREIRTGGNFNITFTANTAHLRVLRVEPPKFIKKPEALRFVKQGDTVQLECKISGTPEIRIVWYKNDQALQASDRLHMSFVDSVAMLTILGATAEDAGDYICEAHNSAGTASCSTSVTVKESLAAKPAPSCTATAAAGAAGPVSLQLLLHFNADVLKQQRSGRK</sequence>
<evidence type="ECO:0000313" key="5">
    <source>
        <dbReference type="Proteomes" id="UP000276834"/>
    </source>
</evidence>
<reference evidence="4 5" key="1">
    <citation type="journal article" date="2018" name="Proc. R. Soc. B">
        <title>A non-coding region near Follistatin controls head colour polymorphism in the Gouldian finch.</title>
        <authorList>
            <person name="Toomey M.B."/>
            <person name="Marques C.I."/>
            <person name="Andrade P."/>
            <person name="Araujo P.M."/>
            <person name="Sabatino S."/>
            <person name="Gazda M.A."/>
            <person name="Afonso S."/>
            <person name="Lopes R.J."/>
            <person name="Corbo J.C."/>
            <person name="Carneiro M."/>
        </authorList>
    </citation>
    <scope>NUCLEOTIDE SEQUENCE [LARGE SCALE GENOMIC DNA]</scope>
    <source>
        <strain evidence="4">Red01</strain>
        <tissue evidence="4">Muscle</tissue>
    </source>
</reference>
<dbReference type="OrthoDB" id="5969272at2759"/>
<dbReference type="SMART" id="SM00406">
    <property type="entry name" value="IGv"/>
    <property type="match status" value="12"/>
</dbReference>
<dbReference type="SMART" id="SM00408">
    <property type="entry name" value="IGc2"/>
    <property type="match status" value="31"/>
</dbReference>
<dbReference type="Pfam" id="PF07679">
    <property type="entry name" value="I-set"/>
    <property type="match status" value="33"/>
</dbReference>
<dbReference type="PANTHER" id="PTHR13817:SF151">
    <property type="entry name" value="TITIN"/>
    <property type="match status" value="1"/>
</dbReference>
<feature type="domain" description="Ig-like" evidence="3">
    <location>
        <begin position="522"/>
        <end position="613"/>
    </location>
</feature>
<feature type="domain" description="Ig-like" evidence="3">
    <location>
        <begin position="1210"/>
        <end position="1298"/>
    </location>
</feature>
<feature type="domain" description="Ig-like" evidence="3">
    <location>
        <begin position="429"/>
        <end position="517"/>
    </location>
</feature>
<feature type="domain" description="Ig-like" evidence="3">
    <location>
        <begin position="1699"/>
        <end position="1788"/>
    </location>
</feature>
<feature type="domain" description="Ig-like" evidence="3">
    <location>
        <begin position="180"/>
        <end position="268"/>
    </location>
</feature>
<comment type="caution">
    <text evidence="4">The sequence shown here is derived from an EMBL/GenBank/DDBJ whole genome shotgun (WGS) entry which is preliminary data.</text>
</comment>
<dbReference type="FunFam" id="2.60.40.10:FF:000107">
    <property type="entry name" value="Myosin, light chain kinase a"/>
    <property type="match status" value="1"/>
</dbReference>
<feature type="domain" description="Ig-like" evidence="3">
    <location>
        <begin position="2074"/>
        <end position="2165"/>
    </location>
</feature>
<dbReference type="SUPFAM" id="SSF48726">
    <property type="entry name" value="Immunoglobulin"/>
    <property type="match status" value="33"/>
</dbReference>
<feature type="domain" description="Ig-like" evidence="3">
    <location>
        <begin position="3057"/>
        <end position="3145"/>
    </location>
</feature>
<dbReference type="PROSITE" id="PS50835">
    <property type="entry name" value="IG_LIKE"/>
    <property type="match status" value="32"/>
</dbReference>
<dbReference type="InterPro" id="IPR007110">
    <property type="entry name" value="Ig-like_dom"/>
</dbReference>
<dbReference type="InterPro" id="IPR003599">
    <property type="entry name" value="Ig_sub"/>
</dbReference>
<dbReference type="InterPro" id="IPR050964">
    <property type="entry name" value="Striated_Muscle_Regulatory"/>
</dbReference>
<dbReference type="FunFam" id="2.60.40.10:FF:000022">
    <property type="entry name" value="Cardiac titin"/>
    <property type="match status" value="27"/>
</dbReference>
<feature type="domain" description="Ig-like" evidence="3">
    <location>
        <begin position="1395"/>
        <end position="1484"/>
    </location>
</feature>
<dbReference type="GO" id="GO:0045214">
    <property type="term" value="P:sarcomere organization"/>
    <property type="evidence" value="ECO:0007669"/>
    <property type="project" value="TreeGrafter"/>
</dbReference>
<dbReference type="GO" id="GO:0055013">
    <property type="term" value="P:cardiac muscle cell development"/>
    <property type="evidence" value="ECO:0007669"/>
    <property type="project" value="UniProtKB-ARBA"/>
</dbReference>
<feature type="domain" description="Ig-like" evidence="3">
    <location>
        <begin position="2879"/>
        <end position="2956"/>
    </location>
</feature>
<evidence type="ECO:0000259" key="3">
    <source>
        <dbReference type="PROSITE" id="PS50835"/>
    </source>
</evidence>
<feature type="domain" description="Ig-like" evidence="3">
    <location>
        <begin position="2178"/>
        <end position="2266"/>
    </location>
</feature>
<feature type="domain" description="Ig-like" evidence="3">
    <location>
        <begin position="2316"/>
        <end position="2405"/>
    </location>
</feature>
<dbReference type="GO" id="GO:0003007">
    <property type="term" value="P:heart morphogenesis"/>
    <property type="evidence" value="ECO:0007669"/>
    <property type="project" value="UniProtKB-ARBA"/>
</dbReference>
<feature type="domain" description="Ig-like" evidence="3">
    <location>
        <begin position="1303"/>
        <end position="1391"/>
    </location>
</feature>
<dbReference type="FunFam" id="2.60.40.10:FF:001804">
    <property type="entry name" value="Titin, isoform CRA_a"/>
    <property type="match status" value="1"/>
</dbReference>
<dbReference type="InterPro" id="IPR013106">
    <property type="entry name" value="Ig_V-set"/>
</dbReference>
<feature type="domain" description="Ig-like" evidence="3">
    <location>
        <begin position="3218"/>
        <end position="3307"/>
    </location>
</feature>
<feature type="domain" description="Ig-like" evidence="3">
    <location>
        <begin position="1793"/>
        <end position="1881"/>
    </location>
</feature>
<feature type="domain" description="Ig-like" evidence="3">
    <location>
        <begin position="2961"/>
        <end position="3049"/>
    </location>
</feature>
<dbReference type="InterPro" id="IPR013098">
    <property type="entry name" value="Ig_I-set"/>
</dbReference>
<dbReference type="InterPro" id="IPR036179">
    <property type="entry name" value="Ig-like_dom_sf"/>
</dbReference>
<protein>
    <recommendedName>
        <fullName evidence="3">Ig-like domain-containing protein</fullName>
    </recommendedName>
</protein>
<organism evidence="4 5">
    <name type="scientific">Chloebia gouldiae</name>
    <name type="common">Gouldian finch</name>
    <name type="synonym">Erythrura gouldiae</name>
    <dbReference type="NCBI Taxonomy" id="44316"/>
    <lineage>
        <taxon>Eukaryota</taxon>
        <taxon>Metazoa</taxon>
        <taxon>Chordata</taxon>
        <taxon>Craniata</taxon>
        <taxon>Vertebrata</taxon>
        <taxon>Euteleostomi</taxon>
        <taxon>Archelosauria</taxon>
        <taxon>Archosauria</taxon>
        <taxon>Dinosauria</taxon>
        <taxon>Saurischia</taxon>
        <taxon>Theropoda</taxon>
        <taxon>Coelurosauria</taxon>
        <taxon>Aves</taxon>
        <taxon>Neognathae</taxon>
        <taxon>Neoaves</taxon>
        <taxon>Telluraves</taxon>
        <taxon>Australaves</taxon>
        <taxon>Passeriformes</taxon>
        <taxon>Passeroidea</taxon>
        <taxon>Passeridae</taxon>
        <taxon>Chloebia</taxon>
    </lineage>
</organism>
<feature type="domain" description="Ig-like" evidence="3">
    <location>
        <begin position="808"/>
        <end position="905"/>
    </location>
</feature>
<feature type="domain" description="Ig-like" evidence="3">
    <location>
        <begin position="2693"/>
        <end position="2781"/>
    </location>
</feature>
<dbReference type="Gene3D" id="2.60.40.10">
    <property type="entry name" value="Immunoglobulins"/>
    <property type="match status" value="33"/>
</dbReference>
<dbReference type="FunFam" id="2.60.40.10:FF:000218">
    <property type="entry name" value="titin isoform X1"/>
    <property type="match status" value="1"/>
</dbReference>
<dbReference type="SMART" id="SM00409">
    <property type="entry name" value="IG"/>
    <property type="match status" value="32"/>
</dbReference>
<feature type="domain" description="Ig-like" evidence="3">
    <location>
        <begin position="336"/>
        <end position="426"/>
    </location>
</feature>
<feature type="domain" description="Ig-like" evidence="3">
    <location>
        <begin position="1606"/>
        <end position="1694"/>
    </location>
</feature>
<keyword evidence="2" id="KW-0393">Immunoglobulin domain</keyword>
<accession>A0A3L8SEV7</accession>
<proteinExistence type="predicted"/>
<feature type="domain" description="Ig-like" evidence="3">
    <location>
        <begin position="1978"/>
        <end position="2067"/>
    </location>
</feature>
<dbReference type="PANTHER" id="PTHR13817">
    <property type="entry name" value="TITIN"/>
    <property type="match status" value="1"/>
</dbReference>
<feature type="domain" description="Ig-like" evidence="3">
    <location>
        <begin position="2596"/>
        <end position="2685"/>
    </location>
</feature>
<dbReference type="CDD" id="cd00096">
    <property type="entry name" value="Ig"/>
    <property type="match status" value="11"/>
</dbReference>
<dbReference type="FunFam" id="2.60.40.10:FF:001500">
    <property type="entry name" value="Titin a"/>
    <property type="match status" value="1"/>
</dbReference>
<name>A0A3L8SEV7_CHLGU</name>
<feature type="domain" description="Ig-like" evidence="3">
    <location>
        <begin position="3153"/>
        <end position="3192"/>
    </location>
</feature>
<feature type="domain" description="Ig-like" evidence="3">
    <location>
        <begin position="2410"/>
        <end position="2498"/>
    </location>
</feature>
<feature type="domain" description="Ig-like" evidence="3">
    <location>
        <begin position="616"/>
        <end position="692"/>
    </location>
</feature>